<reference evidence="2" key="2">
    <citation type="journal article" date="2018" name="Plant J.">
        <title>The Sorghum bicolor reference genome: improved assembly, gene annotations, a transcriptome atlas, and signatures of genome organization.</title>
        <authorList>
            <person name="McCormick R.F."/>
            <person name="Truong S.K."/>
            <person name="Sreedasyam A."/>
            <person name="Jenkins J."/>
            <person name="Shu S."/>
            <person name="Sims D."/>
            <person name="Kennedy M."/>
            <person name="Amirebrahimi M."/>
            <person name="Weers B.D."/>
            <person name="McKinley B."/>
            <person name="Mattison A."/>
            <person name="Morishige D.T."/>
            <person name="Grimwood J."/>
            <person name="Schmutz J."/>
            <person name="Mullet J.E."/>
        </authorList>
    </citation>
    <scope>NUCLEOTIDE SEQUENCE [LARGE SCALE GENOMIC DNA]</scope>
    <source>
        <strain evidence="2">cv. BTx623</strain>
    </source>
</reference>
<reference evidence="1 2" key="1">
    <citation type="journal article" date="2009" name="Nature">
        <title>The Sorghum bicolor genome and the diversification of grasses.</title>
        <authorList>
            <person name="Paterson A.H."/>
            <person name="Bowers J.E."/>
            <person name="Bruggmann R."/>
            <person name="Dubchak I."/>
            <person name="Grimwood J."/>
            <person name="Gundlach H."/>
            <person name="Haberer G."/>
            <person name="Hellsten U."/>
            <person name="Mitros T."/>
            <person name="Poliakov A."/>
            <person name="Schmutz J."/>
            <person name="Spannagl M."/>
            <person name="Tang H."/>
            <person name="Wang X."/>
            <person name="Wicker T."/>
            <person name="Bharti A.K."/>
            <person name="Chapman J."/>
            <person name="Feltus F.A."/>
            <person name="Gowik U."/>
            <person name="Grigoriev I.V."/>
            <person name="Lyons E."/>
            <person name="Maher C.A."/>
            <person name="Martis M."/>
            <person name="Narechania A."/>
            <person name="Otillar R.P."/>
            <person name="Penning B.W."/>
            <person name="Salamov A.A."/>
            <person name="Wang Y."/>
            <person name="Zhang L."/>
            <person name="Carpita N.C."/>
            <person name="Freeling M."/>
            <person name="Gingle A.R."/>
            <person name="Hash C.T."/>
            <person name="Keller B."/>
            <person name="Klein P."/>
            <person name="Kresovich S."/>
            <person name="McCann M.C."/>
            <person name="Ming R."/>
            <person name="Peterson D.G."/>
            <person name="Mehboob-ur-Rahman"/>
            <person name="Ware D."/>
            <person name="Westhoff P."/>
            <person name="Mayer K.F."/>
            <person name="Messing J."/>
            <person name="Rokhsar D.S."/>
        </authorList>
    </citation>
    <scope>NUCLEOTIDE SEQUENCE [LARGE SCALE GENOMIC DNA]</scope>
    <source>
        <strain evidence="2">cv. BTx623</strain>
    </source>
</reference>
<proteinExistence type="predicted"/>
<dbReference type="AlphaFoldDB" id="A0A1B6PJR0"/>
<keyword evidence="2" id="KW-1185">Reference proteome</keyword>
<gene>
    <name evidence="1" type="ORF">SORBI_3006G026000</name>
</gene>
<accession>A0A1B6PJR0</accession>
<dbReference type="Proteomes" id="UP000000768">
    <property type="component" value="Chromosome 6"/>
</dbReference>
<dbReference type="OMA" id="CTIAYFD"/>
<dbReference type="InParanoid" id="A0A1B6PJR0"/>
<evidence type="ECO:0000313" key="1">
    <source>
        <dbReference type="EMBL" id="KXG25886.1"/>
    </source>
</evidence>
<protein>
    <submittedName>
        <fullName evidence="1">Uncharacterized protein</fullName>
    </submittedName>
</protein>
<dbReference type="Gramene" id="KXG25886">
    <property type="protein sequence ID" value="KXG25886"/>
    <property type="gene ID" value="SORBI_3006G026000"/>
</dbReference>
<name>A0A1B6PJR0_SORBI</name>
<dbReference type="EMBL" id="CM000765">
    <property type="protein sequence ID" value="KXG25886.1"/>
    <property type="molecule type" value="Genomic_DNA"/>
</dbReference>
<sequence>MMYTQMKPSTLAVLILMNMMCTIAYFDHASFLGAKAEEATLLVNSYGSNEETRFTKGINLGRKLMDSSLDSSRVFSVSDINRIMNPGPRP</sequence>
<evidence type="ECO:0000313" key="2">
    <source>
        <dbReference type="Proteomes" id="UP000000768"/>
    </source>
</evidence>
<organism evidence="1 2">
    <name type="scientific">Sorghum bicolor</name>
    <name type="common">Sorghum</name>
    <name type="synonym">Sorghum vulgare</name>
    <dbReference type="NCBI Taxonomy" id="4558"/>
    <lineage>
        <taxon>Eukaryota</taxon>
        <taxon>Viridiplantae</taxon>
        <taxon>Streptophyta</taxon>
        <taxon>Embryophyta</taxon>
        <taxon>Tracheophyta</taxon>
        <taxon>Spermatophyta</taxon>
        <taxon>Magnoliopsida</taxon>
        <taxon>Liliopsida</taxon>
        <taxon>Poales</taxon>
        <taxon>Poaceae</taxon>
        <taxon>PACMAD clade</taxon>
        <taxon>Panicoideae</taxon>
        <taxon>Andropogonodae</taxon>
        <taxon>Andropogoneae</taxon>
        <taxon>Sorghinae</taxon>
        <taxon>Sorghum</taxon>
    </lineage>
</organism>